<reference evidence="2" key="1">
    <citation type="submission" date="2019-06" db="EMBL/GenBank/DDBJ databases">
        <authorList>
            <person name="Zheng W."/>
        </authorList>
    </citation>
    <scope>NUCLEOTIDE SEQUENCE</scope>
    <source>
        <strain evidence="2">QDHG01</strain>
    </source>
</reference>
<comment type="caution">
    <text evidence="2">The sequence shown here is derived from an EMBL/GenBank/DDBJ whole genome shotgun (WGS) entry which is preliminary data.</text>
</comment>
<proteinExistence type="predicted"/>
<feature type="transmembrane region" description="Helical" evidence="1">
    <location>
        <begin position="137"/>
        <end position="158"/>
    </location>
</feature>
<evidence type="ECO:0000256" key="1">
    <source>
        <dbReference type="SAM" id="Phobius"/>
    </source>
</evidence>
<dbReference type="Proteomes" id="UP000785679">
    <property type="component" value="Unassembled WGS sequence"/>
</dbReference>
<name>A0A8J8P7F8_HALGN</name>
<organism evidence="2 3">
    <name type="scientific">Halteria grandinella</name>
    <dbReference type="NCBI Taxonomy" id="5974"/>
    <lineage>
        <taxon>Eukaryota</taxon>
        <taxon>Sar</taxon>
        <taxon>Alveolata</taxon>
        <taxon>Ciliophora</taxon>
        <taxon>Intramacronucleata</taxon>
        <taxon>Spirotrichea</taxon>
        <taxon>Stichotrichia</taxon>
        <taxon>Sporadotrichida</taxon>
        <taxon>Halteriidae</taxon>
        <taxon>Halteria</taxon>
    </lineage>
</organism>
<keyword evidence="1" id="KW-1133">Transmembrane helix</keyword>
<protein>
    <submittedName>
        <fullName evidence="2">Uncharacterized protein</fullName>
    </submittedName>
</protein>
<dbReference type="EMBL" id="RRYP01000567">
    <property type="protein sequence ID" value="TNV87220.1"/>
    <property type="molecule type" value="Genomic_DNA"/>
</dbReference>
<feature type="transmembrane region" description="Helical" evidence="1">
    <location>
        <begin position="273"/>
        <end position="294"/>
    </location>
</feature>
<feature type="transmembrane region" description="Helical" evidence="1">
    <location>
        <begin position="211"/>
        <end position="231"/>
    </location>
</feature>
<accession>A0A8J8P7F8</accession>
<sequence>MNMIYMDLLQTDKWLDKVIELDDDNDHALCPSFERVGYTSMNTVSNLGSTFVFLIIMVLAYLVTIMLYWCRETFLKKAYDFMSRKLIWNGIIRFMIQQYQSILLACLINTNLALQNFNIDLETMKERTETIGDKMSVFTNFILFSSVALLPFIIALTIKTHRGEIQTEKFISKFGTIVEGLNCDNSLYWNVFVLHRWGLSLASFVFLKDYAFLQIILLLYVSLGFTIAIAYKQPYSTRFENNFKVLIEVFVTWYLYLLLMLTDINQYIELRELFGFCVLGVIGLCVTANLVKALHAAVKEIKAKLDAKRKAKIYALNESKQKMFINQFNDTTADRSNSEVSQIREEIEVLTQKNGKIKSAKKRKGQKQTENKMNAKEQIEKIKLKAKNSTWLDKKSQANRQKQQRPSKAFLDVIDGQSIRIDEPNELPMSYAETPQDLVNQLYHKVQQEKLMRQGSQVRLTINIIDDNSMPAFIQRTLTKKPFSEQKLI</sequence>
<evidence type="ECO:0000313" key="3">
    <source>
        <dbReference type="Proteomes" id="UP000785679"/>
    </source>
</evidence>
<keyword evidence="3" id="KW-1185">Reference proteome</keyword>
<feature type="transmembrane region" description="Helical" evidence="1">
    <location>
        <begin position="243"/>
        <end position="261"/>
    </location>
</feature>
<gene>
    <name evidence="2" type="ORF">FGO68_gene15213</name>
</gene>
<feature type="transmembrane region" description="Helical" evidence="1">
    <location>
        <begin position="51"/>
        <end position="70"/>
    </location>
</feature>
<evidence type="ECO:0000313" key="2">
    <source>
        <dbReference type="EMBL" id="TNV87220.1"/>
    </source>
</evidence>
<keyword evidence="1" id="KW-0472">Membrane</keyword>
<keyword evidence="1" id="KW-0812">Transmembrane</keyword>
<dbReference type="AlphaFoldDB" id="A0A8J8P7F8"/>